<accession>U2K9J7</accession>
<name>U2K9J7_9STRE</name>
<dbReference type="PATRIC" id="fig|1227275.3.peg.1854"/>
<dbReference type="AlphaFoldDB" id="U2K9J7"/>
<organism evidence="1 2">
    <name type="scientific">Streptococcus sobrinus W1703</name>
    <dbReference type="NCBI Taxonomy" id="1227275"/>
    <lineage>
        <taxon>Bacteria</taxon>
        <taxon>Bacillati</taxon>
        <taxon>Bacillota</taxon>
        <taxon>Bacilli</taxon>
        <taxon>Lactobacillales</taxon>
        <taxon>Streptococcaceae</taxon>
        <taxon>Streptococcus</taxon>
    </lineage>
</organism>
<evidence type="ECO:0000313" key="2">
    <source>
        <dbReference type="Proteomes" id="UP000016617"/>
    </source>
</evidence>
<dbReference type="Proteomes" id="UP000016617">
    <property type="component" value="Unassembled WGS sequence"/>
</dbReference>
<reference evidence="1 2" key="1">
    <citation type="submission" date="2013-06" db="EMBL/GenBank/DDBJ databases">
        <authorList>
            <person name="Weinstock G."/>
            <person name="Sodergren E."/>
            <person name="Lobos E.A."/>
            <person name="Fulton L."/>
            <person name="Fulton R."/>
            <person name="Courtney L."/>
            <person name="Fronick C."/>
            <person name="O'Laughlin M."/>
            <person name="Godfrey J."/>
            <person name="Wilson R.M."/>
            <person name="Miner T."/>
            <person name="Farmer C."/>
            <person name="Delehaunty K."/>
            <person name="Cordes M."/>
            <person name="Minx P."/>
            <person name="Tomlinson C."/>
            <person name="Chen J."/>
            <person name="Wollam A."/>
            <person name="Pepin K.H."/>
            <person name="Bhonagiri V."/>
            <person name="Zhang X."/>
            <person name="Warren W."/>
            <person name="Mitreva M."/>
            <person name="Mardis E.R."/>
            <person name="Wilson R.K."/>
        </authorList>
    </citation>
    <scope>NUCLEOTIDE SEQUENCE [LARGE SCALE GENOMIC DNA]</scope>
    <source>
        <strain evidence="1 2">W1703</strain>
    </source>
</reference>
<proteinExistence type="predicted"/>
<gene>
    <name evidence="1" type="ORF">HMPREF1557_02061</name>
</gene>
<protein>
    <submittedName>
        <fullName evidence="1">Uncharacterized protein</fullName>
    </submittedName>
</protein>
<evidence type="ECO:0000313" key="1">
    <source>
        <dbReference type="EMBL" id="ERJ73839.1"/>
    </source>
</evidence>
<sequence length="122" mass="14116">MVLKDISKLINSNQQRRSSGHLYRYYLELLFHVKYRKLIISKRGRSMLYPKNLEDKIASQSLHDILQVEKSLDLALEDLQFGKVETSDSLADFKKQMMVLVDSSTSDSGKIWGYSKKNTKGE</sequence>
<dbReference type="HOGENOM" id="CLU_2025507_0_0_9"/>
<dbReference type="EMBL" id="AWVA01000121">
    <property type="protein sequence ID" value="ERJ73839.1"/>
    <property type="molecule type" value="Genomic_DNA"/>
</dbReference>
<comment type="caution">
    <text evidence="1">The sequence shown here is derived from an EMBL/GenBank/DDBJ whole genome shotgun (WGS) entry which is preliminary data.</text>
</comment>